<proteinExistence type="predicted"/>
<protein>
    <submittedName>
        <fullName evidence="1">DUF6516 family protein</fullName>
    </submittedName>
</protein>
<name>A0ABT7VQT3_9GAMM</name>
<gene>
    <name evidence="1" type="ORF">QUF54_01590</name>
</gene>
<dbReference type="EMBL" id="JAUCGM010000039">
    <property type="protein sequence ID" value="MDM8562028.1"/>
    <property type="molecule type" value="Genomic_DNA"/>
</dbReference>
<evidence type="ECO:0000313" key="2">
    <source>
        <dbReference type="Proteomes" id="UP001171945"/>
    </source>
</evidence>
<sequence length="113" mass="13245">MATKLIEAISRILTDCPYVISLRELMTKTRLELENDYFLDLYYNETCSKYSYTLIRQNKRIVGWDNAPHHPDLTNSPHHFHAENRTVHPSTFIGDPKQDIVEVIKTINDILSR</sequence>
<accession>A0ABT7VQT3</accession>
<organism evidence="1 2">
    <name type="scientific">Candidatus Marithioploca araucensis</name>
    <dbReference type="NCBI Taxonomy" id="70273"/>
    <lineage>
        <taxon>Bacteria</taxon>
        <taxon>Pseudomonadati</taxon>
        <taxon>Pseudomonadota</taxon>
        <taxon>Gammaproteobacteria</taxon>
        <taxon>Thiotrichales</taxon>
        <taxon>Thiotrichaceae</taxon>
        <taxon>Candidatus Marithioploca</taxon>
    </lineage>
</organism>
<dbReference type="Proteomes" id="UP001171945">
    <property type="component" value="Unassembled WGS sequence"/>
</dbReference>
<evidence type="ECO:0000313" key="1">
    <source>
        <dbReference type="EMBL" id="MDM8562028.1"/>
    </source>
</evidence>
<keyword evidence="2" id="KW-1185">Reference proteome</keyword>
<reference evidence="1" key="1">
    <citation type="submission" date="2023-06" db="EMBL/GenBank/DDBJ databases">
        <title>Uncultivated large filamentous bacteria from sulfidic sediments reveal new species and different genomic features in energy metabolism and defense.</title>
        <authorList>
            <person name="Fonseca A."/>
        </authorList>
    </citation>
    <scope>NUCLEOTIDE SEQUENCE</scope>
    <source>
        <strain evidence="1">HSG4</strain>
    </source>
</reference>
<comment type="caution">
    <text evidence="1">The sequence shown here is derived from an EMBL/GenBank/DDBJ whole genome shotgun (WGS) entry which is preliminary data.</text>
</comment>
<dbReference type="InterPro" id="IPR045397">
    <property type="entry name" value="TumE-like"/>
</dbReference>
<dbReference type="Pfam" id="PF20126">
    <property type="entry name" value="TumE"/>
    <property type="match status" value="1"/>
</dbReference>